<dbReference type="GO" id="GO:0050126">
    <property type="term" value="F:N-carbamoylputrescine amidase activity"/>
    <property type="evidence" value="ECO:0007669"/>
    <property type="project" value="InterPro"/>
</dbReference>
<dbReference type="InterPro" id="IPR050345">
    <property type="entry name" value="Aliph_Amidase/BUP"/>
</dbReference>
<sequence length="282" mass="31289">MTTSFVTVAAVQSALTDDVSENNRRMSELVREAAGDGAQIVLMSELFEGHYFPYGQREEEFARARPVAEHPTLAQFSELARELEVVLPVSFYEKDGPSYYNSIAIIDADGRNLGVYRKSHIPDGPGYQEKYYFRPGNSGFRAWSTRYARIGVGICWDQWFPEAARAMALLGAEILFYPTAIGSEPEEPGLNTKDPWQRAMIGHAVCNAVGLVAANRSGSENGIDFYGHSFIADHQGTKVAELADEARGVISASFDLDAMARYRAGFGFFRDRRTDLYGPLLD</sequence>
<dbReference type="KEGG" id="hoh:Hoch_6352"/>
<dbReference type="InterPro" id="IPR017755">
    <property type="entry name" value="N-carbamoylputrescine_amidase"/>
</dbReference>
<evidence type="ECO:0000256" key="2">
    <source>
        <dbReference type="ARBA" id="ARBA00034122"/>
    </source>
</evidence>
<dbReference type="STRING" id="502025.Hoch_6352"/>
<comment type="similarity">
    <text evidence="2">Belongs to the carbon-nitrogen hydrolase superfamily.</text>
</comment>
<dbReference type="AlphaFoldDB" id="D0LNZ6"/>
<evidence type="ECO:0000313" key="5">
    <source>
        <dbReference type="Proteomes" id="UP000001880"/>
    </source>
</evidence>
<dbReference type="InterPro" id="IPR003010">
    <property type="entry name" value="C-N_Hydrolase"/>
</dbReference>
<gene>
    <name evidence="4" type="ordered locus">Hoch_6352</name>
</gene>
<keyword evidence="5" id="KW-1185">Reference proteome</keyword>
<evidence type="ECO:0000259" key="3">
    <source>
        <dbReference type="PROSITE" id="PS50263"/>
    </source>
</evidence>
<keyword evidence="1" id="KW-0378">Hydrolase</keyword>
<organism evidence="4 5">
    <name type="scientific">Haliangium ochraceum (strain DSM 14365 / JCM 11303 / SMP-2)</name>
    <dbReference type="NCBI Taxonomy" id="502025"/>
    <lineage>
        <taxon>Bacteria</taxon>
        <taxon>Pseudomonadati</taxon>
        <taxon>Myxococcota</taxon>
        <taxon>Polyangia</taxon>
        <taxon>Haliangiales</taxon>
        <taxon>Kofleriaceae</taxon>
        <taxon>Haliangium</taxon>
    </lineage>
</organism>
<evidence type="ECO:0000256" key="1">
    <source>
        <dbReference type="ARBA" id="ARBA00022801"/>
    </source>
</evidence>
<evidence type="ECO:0000313" key="4">
    <source>
        <dbReference type="EMBL" id="ACY18822.1"/>
    </source>
</evidence>
<dbReference type="Pfam" id="PF00795">
    <property type="entry name" value="CN_hydrolase"/>
    <property type="match status" value="1"/>
</dbReference>
<dbReference type="NCBIfam" id="TIGR03381">
    <property type="entry name" value="agmatine_aguB"/>
    <property type="match status" value="1"/>
</dbReference>
<dbReference type="RefSeq" id="WP_012831414.1">
    <property type="nucleotide sequence ID" value="NC_013440.1"/>
</dbReference>
<dbReference type="eggNOG" id="COG0388">
    <property type="taxonomic scope" value="Bacteria"/>
</dbReference>
<dbReference type="HOGENOM" id="CLU_030130_4_0_7"/>
<name>D0LNZ6_HALO1</name>
<protein>
    <submittedName>
        <fullName evidence="4">N-carbamoylputrescine amidase</fullName>
    </submittedName>
</protein>
<dbReference type="Proteomes" id="UP000001880">
    <property type="component" value="Chromosome"/>
</dbReference>
<dbReference type="OrthoDB" id="9811121at2"/>
<dbReference type="PANTHER" id="PTHR43674:SF2">
    <property type="entry name" value="BETA-UREIDOPROPIONASE"/>
    <property type="match status" value="1"/>
</dbReference>
<dbReference type="GO" id="GO:0033388">
    <property type="term" value="P:putrescine biosynthetic process from arginine"/>
    <property type="evidence" value="ECO:0007669"/>
    <property type="project" value="TreeGrafter"/>
</dbReference>
<dbReference type="CDD" id="cd07573">
    <property type="entry name" value="CPA"/>
    <property type="match status" value="1"/>
</dbReference>
<accession>D0LNZ6</accession>
<dbReference type="PROSITE" id="PS50263">
    <property type="entry name" value="CN_HYDROLASE"/>
    <property type="match status" value="1"/>
</dbReference>
<dbReference type="PANTHER" id="PTHR43674">
    <property type="entry name" value="NITRILASE C965.09-RELATED"/>
    <property type="match status" value="1"/>
</dbReference>
<dbReference type="Gene3D" id="3.60.110.10">
    <property type="entry name" value="Carbon-nitrogen hydrolase"/>
    <property type="match status" value="1"/>
</dbReference>
<dbReference type="SUPFAM" id="SSF56317">
    <property type="entry name" value="Carbon-nitrogen hydrolase"/>
    <property type="match status" value="1"/>
</dbReference>
<feature type="domain" description="CN hydrolase" evidence="3">
    <location>
        <begin position="6"/>
        <end position="256"/>
    </location>
</feature>
<dbReference type="InterPro" id="IPR036526">
    <property type="entry name" value="C-N_Hydrolase_sf"/>
</dbReference>
<dbReference type="EMBL" id="CP001804">
    <property type="protein sequence ID" value="ACY18822.1"/>
    <property type="molecule type" value="Genomic_DNA"/>
</dbReference>
<proteinExistence type="inferred from homology"/>
<reference evidence="4 5" key="1">
    <citation type="journal article" date="2010" name="Stand. Genomic Sci.">
        <title>Complete genome sequence of Haliangium ochraceum type strain (SMP-2).</title>
        <authorList>
            <consortium name="US DOE Joint Genome Institute (JGI-PGF)"/>
            <person name="Ivanova N."/>
            <person name="Daum C."/>
            <person name="Lang E."/>
            <person name="Abt B."/>
            <person name="Kopitz M."/>
            <person name="Saunders E."/>
            <person name="Lapidus A."/>
            <person name="Lucas S."/>
            <person name="Glavina Del Rio T."/>
            <person name="Nolan M."/>
            <person name="Tice H."/>
            <person name="Copeland A."/>
            <person name="Cheng J.F."/>
            <person name="Chen F."/>
            <person name="Bruce D."/>
            <person name="Goodwin L."/>
            <person name="Pitluck S."/>
            <person name="Mavromatis K."/>
            <person name="Pati A."/>
            <person name="Mikhailova N."/>
            <person name="Chen A."/>
            <person name="Palaniappan K."/>
            <person name="Land M."/>
            <person name="Hauser L."/>
            <person name="Chang Y.J."/>
            <person name="Jeffries C.D."/>
            <person name="Detter J.C."/>
            <person name="Brettin T."/>
            <person name="Rohde M."/>
            <person name="Goker M."/>
            <person name="Bristow J."/>
            <person name="Markowitz V."/>
            <person name="Eisen J.A."/>
            <person name="Hugenholtz P."/>
            <person name="Kyrpides N.C."/>
            <person name="Klenk H.P."/>
        </authorList>
    </citation>
    <scope>NUCLEOTIDE SEQUENCE [LARGE SCALE GENOMIC DNA]</scope>
    <source>
        <strain evidence="5">DSM 14365 / CIP 107738 / JCM 11303 / AJ 13395 / SMP-2</strain>
    </source>
</reference>